<proteinExistence type="predicted"/>
<keyword evidence="4" id="KW-1185">Reference proteome</keyword>
<protein>
    <submittedName>
        <fullName evidence="3">DDE_Tnp_1-associated</fullName>
    </submittedName>
</protein>
<dbReference type="InterPro" id="IPR012337">
    <property type="entry name" value="RNaseH-like_sf"/>
</dbReference>
<name>A0A6I5ZSQ4_9FIRM</name>
<dbReference type="RefSeq" id="WP_156273636.1">
    <property type="nucleotide sequence ID" value="NZ_CP046244.1"/>
</dbReference>
<organism evidence="3 4">
    <name type="scientific">Neomoorella glycerini</name>
    <dbReference type="NCBI Taxonomy" id="55779"/>
    <lineage>
        <taxon>Bacteria</taxon>
        <taxon>Bacillati</taxon>
        <taxon>Bacillota</taxon>
        <taxon>Clostridia</taxon>
        <taxon>Neomoorellales</taxon>
        <taxon>Neomoorellaceae</taxon>
        <taxon>Neomoorella</taxon>
    </lineage>
</organism>
<dbReference type="EMBL" id="CP046244">
    <property type="protein sequence ID" value="QGP92718.1"/>
    <property type="molecule type" value="Genomic_DNA"/>
</dbReference>
<evidence type="ECO:0000259" key="2">
    <source>
        <dbReference type="Pfam" id="PF13808"/>
    </source>
</evidence>
<evidence type="ECO:0000313" key="3">
    <source>
        <dbReference type="EMBL" id="QGP92718.1"/>
    </source>
</evidence>
<dbReference type="OrthoDB" id="9788616at2"/>
<dbReference type="Pfam" id="PF13808">
    <property type="entry name" value="DDE_Tnp_1_assoc"/>
    <property type="match status" value="1"/>
</dbReference>
<reference evidence="3 4" key="1">
    <citation type="submission" date="2019-11" db="EMBL/GenBank/DDBJ databases">
        <title>Genome sequence of Moorella glycerini DSM11254.</title>
        <authorList>
            <person name="Poehlein A."/>
            <person name="Boeer T."/>
            <person name="Daniel R."/>
        </authorList>
    </citation>
    <scope>NUCLEOTIDE SEQUENCE [LARGE SCALE GENOMIC DNA]</scope>
    <source>
        <strain evidence="3 4">DSM 11254</strain>
    </source>
</reference>
<feature type="transmembrane region" description="Helical" evidence="1">
    <location>
        <begin position="69"/>
        <end position="86"/>
    </location>
</feature>
<keyword evidence="1" id="KW-1133">Transmembrane helix</keyword>
<sequence length="472" mass="55295">MALRHPESLHPATLPNCKCAYAGSAGEETERQAALAAQLPVWRANLPILLEKFSRIPDPRRPGSMRHKLTVLLTFALFLFIFAYSSRREANRELTRPTFWELLREVFPEIESIPHMDTVNRLLEKIDPDQLEEVMVQTIKRLLRNRQLQALLVEKHYIVAIDGTQKIARRWPWAKEALHRQRGEEVSYAAYALEAVLVGPQGVTIPLLTEFCENPAGEQALFAKQDCELKGCKRLLVRLRKAFPKLRLMVVADGLYANGPMMTLCRQLHMDFMIILPRDRLPGVWEEAQAIRKLEKDQTLKYHWGNREQNFWWANHIDYEFREAPGSRRRLKIHVAGCTETWEENGEKKEAHWAWVSSRPLTKQNIVARCNRAARHRWDIEENILTEKHQGYQYEHAFSLNWTAMKNWHLIMHLGHLLNILTLHTEALMGKVRELGLRGTLKFLRETWMHRWINRDQLLALCIKAPRIRMAF</sequence>
<gene>
    <name evidence="3" type="ORF">MGLY_21070</name>
</gene>
<dbReference type="InterPro" id="IPR032806">
    <property type="entry name" value="YbfD_N"/>
</dbReference>
<dbReference type="Proteomes" id="UP000425916">
    <property type="component" value="Chromosome"/>
</dbReference>
<keyword evidence="1" id="KW-0472">Membrane</keyword>
<evidence type="ECO:0000313" key="4">
    <source>
        <dbReference type="Proteomes" id="UP000425916"/>
    </source>
</evidence>
<accession>A0A6I5ZSQ4</accession>
<evidence type="ECO:0000256" key="1">
    <source>
        <dbReference type="SAM" id="Phobius"/>
    </source>
</evidence>
<keyword evidence="1" id="KW-0812">Transmembrane</keyword>
<dbReference type="SUPFAM" id="SSF53098">
    <property type="entry name" value="Ribonuclease H-like"/>
    <property type="match status" value="1"/>
</dbReference>
<feature type="domain" description="H repeat-associated protein N-terminal" evidence="2">
    <location>
        <begin position="51"/>
        <end position="136"/>
    </location>
</feature>
<dbReference type="AlphaFoldDB" id="A0A6I5ZSQ4"/>